<dbReference type="KEGG" id="tml:GSTUM_00009705001"/>
<dbReference type="GeneID" id="9183335"/>
<comment type="subcellular location">
    <subcellularLocation>
        <location evidence="1 11">Cytoplasm</location>
    </subcellularLocation>
    <subcellularLocation>
        <location evidence="11">Nucleus</location>
    </subcellularLocation>
    <text evidence="11">Shuttles between the nucleus and the cytoplasm.</text>
</comment>
<comment type="function">
    <text evidence="10">tRNA nucleus export receptor which facilitates tRNA translocation across the nuclear pore complex. Involved in pre-tRNA splicing, probably by affecting the interaction of pre-tRNA with splicing endonuclease.</text>
</comment>
<evidence type="ECO:0000256" key="9">
    <source>
        <dbReference type="ARBA" id="ARBA00023242"/>
    </source>
</evidence>
<dbReference type="eggNOG" id="KOG2021">
    <property type="taxonomic scope" value="Eukaryota"/>
</dbReference>
<dbReference type="GO" id="GO:0008033">
    <property type="term" value="P:tRNA processing"/>
    <property type="evidence" value="ECO:0007669"/>
    <property type="project" value="UniProtKB-KW"/>
</dbReference>
<keyword evidence="15" id="KW-1185">Reference proteome</keyword>
<dbReference type="FunCoup" id="D5GKQ6">
    <property type="interactions" value="1002"/>
</dbReference>
<organism evidence="14 15">
    <name type="scientific">Tuber melanosporum (strain Mel28)</name>
    <name type="common">Perigord black truffle</name>
    <dbReference type="NCBI Taxonomy" id="656061"/>
    <lineage>
        <taxon>Eukaryota</taxon>
        <taxon>Fungi</taxon>
        <taxon>Dikarya</taxon>
        <taxon>Ascomycota</taxon>
        <taxon>Pezizomycotina</taxon>
        <taxon>Pezizomycetes</taxon>
        <taxon>Pezizales</taxon>
        <taxon>Tuberaceae</taxon>
        <taxon>Tuber</taxon>
    </lineage>
</organism>
<evidence type="ECO:0000259" key="13">
    <source>
        <dbReference type="Pfam" id="PF19282"/>
    </source>
</evidence>
<keyword evidence="9 11" id="KW-0539">Nucleus</keyword>
<dbReference type="InterPro" id="IPR045546">
    <property type="entry name" value="Exportin-T_C"/>
</dbReference>
<evidence type="ECO:0000256" key="1">
    <source>
        <dbReference type="ARBA" id="ARBA00004496"/>
    </source>
</evidence>
<sequence>MDAQVENAVQIAYNPGADPQIKRQAMTFLEQVKQSSDAWQVCLPLFARDPKPTEIVRHFCLDVLNIAVRRRFHQTDDQSLNYIRETLMDYIRRSYFTGSGAPDSPGIQNKLTQTLTSLFVSMYTTTWGSFFDDMLTLTSSSSEANAQGNRDNYLGVVFFLRIVASVHEEVADILVPHTMEEAQRNTQIKDVARERDVRKLVVAWQEILAQWNGSDKGIVEMCLRVVGRWVSWIDISLVVNEVLLGMLYNFILGESRVRDAAIVTLADIVGKRMKGTDKLELIVFLKLGEIVETLVNSPALQAHGQPTYDLELAEGVARLVNNVTTDILRILNDDSLDIQVKQRAEELFQPFFPFLLRFFSDEWDEVSHAVYPSMLDLLSLLRKEKRITGTLSHAHSLMLSPILNAIVLKAKYDEDSVWGGEDDDEADEAEFQALRKRLKTLQDTVAAIDEQLYINTLSSLIGTTFDRVAEGGVAAADWREVDLAMYEMFLFGELAMRSGGMFNKGRPQGLAAEALISLMIKMMNSGIVASSHPAIKLRYMETVVRYAAFFEVHTTYIPKALENFVGGVHDSHVRVRNRSWYLFFRFVKTLRQHIGGVAQEVLEAISDILVIKAELPQDAGDNEMSSDDAQGEDATFESQLHLFEAVGCLSSIKSVALEKQVLFVTTVMTPLFRNMESTLEAAKQGDARCVLQVHHIMMALGILAKGYADGTPGPGVSASVPNELVVREFENASEIILVSLESLRNCPNVRDAARRSFSKMVVILGPRALPTLPRWLEGLLAEDSTAEEILVFLRLLKQIVHGFKSEFYDILNSLLTPLLNKVFSSLGQEATGTDDEIQAAELRKEYLDFLLVILNNDLGLVLVSEVNQPIFEQLIGTVQHFAKEVNDLPTSKLAFSVMGKMSIVWGPATDSAKEQTNGNLKEQPLPGFDTFMIKRFSSLCWEVPAMPGFRPKDAQAKMVLGEIAALQNILYTKLGENFIQYLGTVYFPSVNLPQGPAEEYLVALRQMGFKPFRSYFQVDIQCTCDSGELIC</sequence>
<feature type="domain" description="Exportin-1/Importin-beta-like" evidence="12">
    <location>
        <begin position="107"/>
        <end position="264"/>
    </location>
</feature>
<evidence type="ECO:0000256" key="6">
    <source>
        <dbReference type="ARBA" id="ARBA00022555"/>
    </source>
</evidence>
<reference evidence="14 15" key="1">
    <citation type="journal article" date="2010" name="Nature">
        <title>Perigord black truffle genome uncovers evolutionary origins and mechanisms of symbiosis.</title>
        <authorList>
            <person name="Martin F."/>
            <person name="Kohler A."/>
            <person name="Murat C."/>
            <person name="Balestrini R."/>
            <person name="Coutinho P.M."/>
            <person name="Jaillon O."/>
            <person name="Montanini B."/>
            <person name="Morin E."/>
            <person name="Noel B."/>
            <person name="Percudani R."/>
            <person name="Porcel B."/>
            <person name="Rubini A."/>
            <person name="Amicucci A."/>
            <person name="Amselem J."/>
            <person name="Anthouard V."/>
            <person name="Arcioni S."/>
            <person name="Artiguenave F."/>
            <person name="Aury J.M."/>
            <person name="Ballario P."/>
            <person name="Bolchi A."/>
            <person name="Brenna A."/>
            <person name="Brun A."/>
            <person name="Buee M."/>
            <person name="Cantarel B."/>
            <person name="Chevalier G."/>
            <person name="Couloux A."/>
            <person name="Da Silva C."/>
            <person name="Denoeud F."/>
            <person name="Duplessis S."/>
            <person name="Ghignone S."/>
            <person name="Hilselberger B."/>
            <person name="Iotti M."/>
            <person name="Marcais B."/>
            <person name="Mello A."/>
            <person name="Miranda M."/>
            <person name="Pacioni G."/>
            <person name="Quesneville H."/>
            <person name="Riccioni C."/>
            <person name="Ruotolo R."/>
            <person name="Splivallo R."/>
            <person name="Stocchi V."/>
            <person name="Tisserant E."/>
            <person name="Viscomi A.R."/>
            <person name="Zambonelli A."/>
            <person name="Zampieri E."/>
            <person name="Henrissat B."/>
            <person name="Lebrun M.H."/>
            <person name="Paolocci F."/>
            <person name="Bonfante P."/>
            <person name="Ottonello S."/>
            <person name="Wincker P."/>
        </authorList>
    </citation>
    <scope>NUCLEOTIDE SEQUENCE [LARGE SCALE GENOMIC DNA]</scope>
    <source>
        <strain evidence="14 15">Mel28</strain>
    </source>
</reference>
<dbReference type="Proteomes" id="UP000006911">
    <property type="component" value="Unassembled WGS sequence"/>
</dbReference>
<evidence type="ECO:0000313" key="15">
    <source>
        <dbReference type="Proteomes" id="UP000006911"/>
    </source>
</evidence>
<feature type="domain" description="Exportin-T C-terminal" evidence="13">
    <location>
        <begin position="339"/>
        <end position="1021"/>
    </location>
</feature>
<dbReference type="GO" id="GO:0005643">
    <property type="term" value="C:nuclear pore"/>
    <property type="evidence" value="ECO:0007669"/>
    <property type="project" value="TreeGrafter"/>
</dbReference>
<keyword evidence="7" id="KW-0819">tRNA processing</keyword>
<dbReference type="SUPFAM" id="SSF48371">
    <property type="entry name" value="ARM repeat"/>
    <property type="match status" value="1"/>
</dbReference>
<dbReference type="HOGENOM" id="CLU_004414_0_1_1"/>
<gene>
    <name evidence="14" type="ORF">GSTUM_00009705001</name>
</gene>
<dbReference type="InterPro" id="IPR040017">
    <property type="entry name" value="XPOT"/>
</dbReference>
<protein>
    <recommendedName>
        <fullName evidence="3 11">Exportin-T</fullName>
    </recommendedName>
    <alternativeName>
        <fullName evidence="11">Exportin(tRNA)</fullName>
    </alternativeName>
    <alternativeName>
        <fullName evidence="11">tRNA exportin</fullName>
    </alternativeName>
</protein>
<dbReference type="EMBL" id="FN430340">
    <property type="protein sequence ID" value="CAZ85099.1"/>
    <property type="molecule type" value="Genomic_DNA"/>
</dbReference>
<evidence type="ECO:0000256" key="4">
    <source>
        <dbReference type="ARBA" id="ARBA00022448"/>
    </source>
</evidence>
<dbReference type="FunFam" id="1.25.10.10:FF:000355">
    <property type="entry name" value="Exportin-T"/>
    <property type="match status" value="1"/>
</dbReference>
<dbReference type="GO" id="GO:0005737">
    <property type="term" value="C:cytoplasm"/>
    <property type="evidence" value="ECO:0007669"/>
    <property type="project" value="UniProtKB-SubCell"/>
</dbReference>
<dbReference type="GO" id="GO:0000049">
    <property type="term" value="F:tRNA binding"/>
    <property type="evidence" value="ECO:0007669"/>
    <property type="project" value="UniProtKB-UniRule"/>
</dbReference>
<dbReference type="PANTHER" id="PTHR15952">
    <property type="entry name" value="EXPORTIN-T/LOS1"/>
    <property type="match status" value="1"/>
</dbReference>
<accession>D5GKQ6</accession>
<keyword evidence="5 11" id="KW-0963">Cytoplasm</keyword>
<dbReference type="InterPro" id="IPR011989">
    <property type="entry name" value="ARM-like"/>
</dbReference>
<dbReference type="Pfam" id="PF08389">
    <property type="entry name" value="Xpo1"/>
    <property type="match status" value="1"/>
</dbReference>
<dbReference type="PANTHER" id="PTHR15952:SF11">
    <property type="entry name" value="EXPORTIN-T"/>
    <property type="match status" value="1"/>
</dbReference>
<keyword evidence="6 11" id="KW-0820">tRNA-binding</keyword>
<dbReference type="OMA" id="HEMFLFG"/>
<keyword evidence="4 11" id="KW-0813">Transport</keyword>
<evidence type="ECO:0000256" key="11">
    <source>
        <dbReference type="RuleBase" id="RU366037"/>
    </source>
</evidence>
<dbReference type="GO" id="GO:0016363">
    <property type="term" value="C:nuclear matrix"/>
    <property type="evidence" value="ECO:0007669"/>
    <property type="project" value="TreeGrafter"/>
</dbReference>
<name>D5GKQ6_TUBMM</name>
<dbReference type="Gene3D" id="1.25.10.10">
    <property type="entry name" value="Leucine-rich Repeat Variant"/>
    <property type="match status" value="1"/>
</dbReference>
<evidence type="ECO:0000256" key="5">
    <source>
        <dbReference type="ARBA" id="ARBA00022490"/>
    </source>
</evidence>
<evidence type="ECO:0000256" key="8">
    <source>
        <dbReference type="ARBA" id="ARBA00022884"/>
    </source>
</evidence>
<dbReference type="InParanoid" id="D5GKQ6"/>
<dbReference type="STRING" id="656061.D5GKQ6"/>
<evidence type="ECO:0000256" key="10">
    <source>
        <dbReference type="ARBA" id="ARBA00025147"/>
    </source>
</evidence>
<proteinExistence type="inferred from homology"/>
<evidence type="ECO:0000256" key="3">
    <source>
        <dbReference type="ARBA" id="ARBA00018928"/>
    </source>
</evidence>
<dbReference type="InterPro" id="IPR016024">
    <property type="entry name" value="ARM-type_fold"/>
</dbReference>
<evidence type="ECO:0000313" key="14">
    <source>
        <dbReference type="EMBL" id="CAZ85099.1"/>
    </source>
</evidence>
<dbReference type="AlphaFoldDB" id="D5GKQ6"/>
<comment type="similarity">
    <text evidence="2 11">Belongs to the exportin family.</text>
</comment>
<dbReference type="GO" id="GO:0071528">
    <property type="term" value="P:tRNA re-export from nucleus"/>
    <property type="evidence" value="ECO:0007669"/>
    <property type="project" value="UniProtKB-UniRule"/>
</dbReference>
<dbReference type="InterPro" id="IPR013598">
    <property type="entry name" value="Exportin-1/Importin-b-like"/>
</dbReference>
<evidence type="ECO:0000256" key="2">
    <source>
        <dbReference type="ARBA" id="ARBA00009466"/>
    </source>
</evidence>
<dbReference type="Pfam" id="PF19282">
    <property type="entry name" value="Exportin-T"/>
    <property type="match status" value="1"/>
</dbReference>
<evidence type="ECO:0000259" key="12">
    <source>
        <dbReference type="Pfam" id="PF08389"/>
    </source>
</evidence>
<dbReference type="RefSeq" id="XP_002840908.1">
    <property type="nucleotide sequence ID" value="XM_002840862.1"/>
</dbReference>
<evidence type="ECO:0000256" key="7">
    <source>
        <dbReference type="ARBA" id="ARBA00022694"/>
    </source>
</evidence>
<keyword evidence="8 11" id="KW-0694">RNA-binding</keyword>
<dbReference type="GO" id="GO:0031267">
    <property type="term" value="F:small GTPase binding"/>
    <property type="evidence" value="ECO:0007669"/>
    <property type="project" value="InterPro"/>
</dbReference>